<keyword evidence="4" id="KW-1185">Reference proteome</keyword>
<feature type="coiled-coil region" evidence="1">
    <location>
        <begin position="401"/>
        <end position="428"/>
    </location>
</feature>
<dbReference type="EMBL" id="FOFS01000004">
    <property type="protein sequence ID" value="SEQ12378.1"/>
    <property type="molecule type" value="Genomic_DNA"/>
</dbReference>
<name>A0A1H9DI11_9GAMM</name>
<protein>
    <recommendedName>
        <fullName evidence="5">Tetratricopeptide repeat-containing protein</fullName>
    </recommendedName>
</protein>
<dbReference type="OrthoDB" id="6072288at2"/>
<accession>A0A1H9DI11</accession>
<sequence>MRLFIVSRWRLLLGVLVLVQSAGAAAQPDAALADAAASLHAQVLRWQQMHAPGAVLYVAAPELQPELRLIEVFVDQVPAQRYRFSEIEAAALREGMRQRLPLDALSAGRHQLRIHAVAREPGSQNREAAIDTVLEQSLTLPAQDGVLELVLTQEGSFAATRLRLRSLEDADARSEARQRYAAFLDASGQSFAAEAERRLLQMQNSVPSATNAAAAPDHDGILLARYQRALSALAADESGAEAQLEQLNQEPLRSELALALRDQANLSLAYRDLRARRGEQAIARLQRIRSPGPCDNAALLALGWAYLLPRGAAGAAQDREATVSLRPVGEDAVAQARRLTPFRYRQAVAEGERGEDIRRALVPWEELIGRDTLDPAVQEGMLALPYALDHFGAHEQALQYYQRAIVQLQALRARLAAAQAQLDSGELLALLDARDGDRDGGWSRLLVDRREDQEAVPLRLMRRDAALAAAMQAHRDTAAISRALAQDAERLRASSEAQASTLLGEVDAMQTQLQARLREEDARFAPLAQRWLRSLDAQSQVYLAEAHFALARANDRLPGAPSYGAAP</sequence>
<gene>
    <name evidence="3" type="ORF">SAMN04488038_10423</name>
</gene>
<feature type="signal peptide" evidence="2">
    <location>
        <begin position="1"/>
        <end position="26"/>
    </location>
</feature>
<dbReference type="AlphaFoldDB" id="A0A1H9DI11"/>
<reference evidence="3 4" key="1">
    <citation type="submission" date="2016-10" db="EMBL/GenBank/DDBJ databases">
        <authorList>
            <person name="de Groot N.N."/>
        </authorList>
    </citation>
    <scope>NUCLEOTIDE SEQUENCE [LARGE SCALE GENOMIC DNA]</scope>
    <source>
        <strain evidence="3 4">DSM 25927</strain>
    </source>
</reference>
<evidence type="ECO:0008006" key="5">
    <source>
        <dbReference type="Google" id="ProtNLM"/>
    </source>
</evidence>
<dbReference type="RefSeq" id="WP_093283302.1">
    <property type="nucleotide sequence ID" value="NZ_FOFS01000004.1"/>
</dbReference>
<organism evidence="3 4">
    <name type="scientific">Solimonas aquatica</name>
    <dbReference type="NCBI Taxonomy" id="489703"/>
    <lineage>
        <taxon>Bacteria</taxon>
        <taxon>Pseudomonadati</taxon>
        <taxon>Pseudomonadota</taxon>
        <taxon>Gammaproteobacteria</taxon>
        <taxon>Nevskiales</taxon>
        <taxon>Nevskiaceae</taxon>
        <taxon>Solimonas</taxon>
    </lineage>
</organism>
<proteinExistence type="predicted"/>
<feature type="chain" id="PRO_5011468947" description="Tetratricopeptide repeat-containing protein" evidence="2">
    <location>
        <begin position="27"/>
        <end position="567"/>
    </location>
</feature>
<dbReference type="Proteomes" id="UP000199233">
    <property type="component" value="Unassembled WGS sequence"/>
</dbReference>
<dbReference type="STRING" id="489703.SAMN04488038_10423"/>
<keyword evidence="1" id="KW-0175">Coiled coil</keyword>
<evidence type="ECO:0000313" key="3">
    <source>
        <dbReference type="EMBL" id="SEQ12378.1"/>
    </source>
</evidence>
<keyword evidence="2" id="KW-0732">Signal</keyword>
<evidence type="ECO:0000313" key="4">
    <source>
        <dbReference type="Proteomes" id="UP000199233"/>
    </source>
</evidence>
<evidence type="ECO:0000256" key="2">
    <source>
        <dbReference type="SAM" id="SignalP"/>
    </source>
</evidence>
<evidence type="ECO:0000256" key="1">
    <source>
        <dbReference type="SAM" id="Coils"/>
    </source>
</evidence>